<dbReference type="PANTHER" id="PTHR43739:SF5">
    <property type="entry name" value="EXO-ALPHA-SIALIDASE"/>
    <property type="match status" value="1"/>
</dbReference>
<evidence type="ECO:0000313" key="2">
    <source>
        <dbReference type="Proteomes" id="UP000199226"/>
    </source>
</evidence>
<dbReference type="PANTHER" id="PTHR43739">
    <property type="entry name" value="XYLOGLUCANASE (EUROFUNG)"/>
    <property type="match status" value="1"/>
</dbReference>
<dbReference type="OrthoDB" id="9757809at2"/>
<dbReference type="CDD" id="cd15482">
    <property type="entry name" value="Sialidase_non-viral"/>
    <property type="match status" value="1"/>
</dbReference>
<accession>A0A1G9N0K8</accession>
<sequence>MKKSFVYVPAFLIVLFLLNSFVLKEKDAGEKTTAGLKSFKDLWPGDKSQIDPSAKDSVFRPNGNESGLVRSVFKSTDGGQTWQDISEGLPEAEQPVNFFAGESDLYLQGNNAMYRLKSNLIAPVWEKVNVPDPQSASIAFNRSGIMAFNYKGQIYQKMHAKETWLPIHTNFNKHSMRTIFETSDGTVFLGFDHGLYKSTDKGKNWKQVQNEGWVMNIVESEGVLIATGQKGIMRSTDNGEHWQWVISEGGVGIAIERIEGGFAAISSNTKTQSRRIHISLDSGKTWQAIDEGLRPTLFISSIKQMGKYLVLGHPDGIFRTSDRGKTWKSVHSGVDEPVDKNEFKFVPTWNSQVSEPGNVFKIHVSGNALYAVAVSAGC</sequence>
<dbReference type="AlphaFoldDB" id="A0A1G9N0K8"/>
<dbReference type="GO" id="GO:0010411">
    <property type="term" value="P:xyloglucan metabolic process"/>
    <property type="evidence" value="ECO:0007669"/>
    <property type="project" value="TreeGrafter"/>
</dbReference>
<dbReference type="Pfam" id="PF15899">
    <property type="entry name" value="BNR_6"/>
    <property type="match status" value="1"/>
</dbReference>
<dbReference type="STRING" id="990371.SAMN05421813_102189"/>
<name>A0A1G9N0K8_9SPHI</name>
<dbReference type="RefSeq" id="WP_090699076.1">
    <property type="nucleotide sequence ID" value="NZ_FNHH01000002.1"/>
</dbReference>
<protein>
    <submittedName>
        <fullName evidence="1">BNR-Asp box repeat-containing protein</fullName>
    </submittedName>
</protein>
<dbReference type="Proteomes" id="UP000199226">
    <property type="component" value="Unassembled WGS sequence"/>
</dbReference>
<dbReference type="InterPro" id="IPR002860">
    <property type="entry name" value="BNR_rpt"/>
</dbReference>
<reference evidence="2" key="1">
    <citation type="submission" date="2016-10" db="EMBL/GenBank/DDBJ databases">
        <authorList>
            <person name="Varghese N."/>
            <person name="Submissions S."/>
        </authorList>
    </citation>
    <scope>NUCLEOTIDE SEQUENCE [LARGE SCALE GENOMIC DNA]</scope>
    <source>
        <strain evidence="2">DSM 24536</strain>
    </source>
</reference>
<dbReference type="EMBL" id="FNHH01000002">
    <property type="protein sequence ID" value="SDL80062.1"/>
    <property type="molecule type" value="Genomic_DNA"/>
</dbReference>
<gene>
    <name evidence="1" type="ORF">SAMN05421813_102189</name>
</gene>
<dbReference type="InterPro" id="IPR015943">
    <property type="entry name" value="WD40/YVTN_repeat-like_dom_sf"/>
</dbReference>
<keyword evidence="2" id="KW-1185">Reference proteome</keyword>
<dbReference type="Gene3D" id="2.130.10.10">
    <property type="entry name" value="YVTN repeat-like/Quinoprotein amine dehydrogenase"/>
    <property type="match status" value="3"/>
</dbReference>
<evidence type="ECO:0000313" key="1">
    <source>
        <dbReference type="EMBL" id="SDL80062.1"/>
    </source>
</evidence>
<proteinExistence type="predicted"/>
<organism evidence="1 2">
    <name type="scientific">Daejeonella rubra</name>
    <dbReference type="NCBI Taxonomy" id="990371"/>
    <lineage>
        <taxon>Bacteria</taxon>
        <taxon>Pseudomonadati</taxon>
        <taxon>Bacteroidota</taxon>
        <taxon>Sphingobacteriia</taxon>
        <taxon>Sphingobacteriales</taxon>
        <taxon>Sphingobacteriaceae</taxon>
        <taxon>Daejeonella</taxon>
    </lineage>
</organism>
<dbReference type="InterPro" id="IPR052025">
    <property type="entry name" value="Xyloglucanase_GH74"/>
</dbReference>
<dbReference type="SUPFAM" id="SSF110296">
    <property type="entry name" value="Oligoxyloglucan reducing end-specific cellobiohydrolase"/>
    <property type="match status" value="2"/>
</dbReference>